<protein>
    <submittedName>
        <fullName evidence="1">Uncharacterized protein</fullName>
    </submittedName>
</protein>
<proteinExistence type="predicted"/>
<evidence type="ECO:0000313" key="2">
    <source>
        <dbReference type="Proteomes" id="UP001732700"/>
    </source>
</evidence>
<reference evidence="1" key="2">
    <citation type="submission" date="2025-09" db="UniProtKB">
        <authorList>
            <consortium name="EnsemblPlants"/>
        </authorList>
    </citation>
    <scope>IDENTIFICATION</scope>
</reference>
<reference evidence="1" key="1">
    <citation type="submission" date="2021-05" db="EMBL/GenBank/DDBJ databases">
        <authorList>
            <person name="Scholz U."/>
            <person name="Mascher M."/>
            <person name="Fiebig A."/>
        </authorList>
    </citation>
    <scope>NUCLEOTIDE SEQUENCE [LARGE SCALE GENOMIC DNA]</scope>
</reference>
<dbReference type="Proteomes" id="UP001732700">
    <property type="component" value="Chromosome 3C"/>
</dbReference>
<keyword evidence="2" id="KW-1185">Reference proteome</keyword>
<dbReference type="EnsemblPlants" id="AVESA.00010b.r2.3CG0463530.1">
    <property type="protein sequence ID" value="AVESA.00010b.r2.3CG0463530.1.CDS"/>
    <property type="gene ID" value="AVESA.00010b.r2.3CG0463530"/>
</dbReference>
<accession>A0ACD5VPH9</accession>
<organism evidence="1 2">
    <name type="scientific">Avena sativa</name>
    <name type="common">Oat</name>
    <dbReference type="NCBI Taxonomy" id="4498"/>
    <lineage>
        <taxon>Eukaryota</taxon>
        <taxon>Viridiplantae</taxon>
        <taxon>Streptophyta</taxon>
        <taxon>Embryophyta</taxon>
        <taxon>Tracheophyta</taxon>
        <taxon>Spermatophyta</taxon>
        <taxon>Magnoliopsida</taxon>
        <taxon>Liliopsida</taxon>
        <taxon>Poales</taxon>
        <taxon>Poaceae</taxon>
        <taxon>BOP clade</taxon>
        <taxon>Pooideae</taxon>
        <taxon>Poodae</taxon>
        <taxon>Poeae</taxon>
        <taxon>Poeae Chloroplast Group 1 (Aveneae type)</taxon>
        <taxon>Aveninae</taxon>
        <taxon>Avena</taxon>
    </lineage>
</organism>
<name>A0ACD5VPH9_AVESA</name>
<evidence type="ECO:0000313" key="1">
    <source>
        <dbReference type="EnsemblPlants" id="AVESA.00010b.r2.3CG0463530.1.CDS"/>
    </source>
</evidence>
<sequence length="1569" mass="175173">MPQVKPAPAAEPVLLVLDGDETLSERSGSGPSTPDARGKEATSSSTLSARSNKRKRGSLSCGGVGLDGPEAAESDSSDTTWSADSVHDRHRLSLSRRKNGRSEHSVTSGALFGRPRGVLKLRRLPQNGSIENETGVHNVLQSNGISKATHFMRRKKKRKPRVLKENRVGGDDPVSRLNTENDQDCRTKSSSENGLSVEKQSRLTGEPSNPVHVDKESSGHAQGDDGLSVERLSHLSGEQSDPVLVYDGNSGHVQQVQDADATLEENAAMMLCSLSDNRHADPSRKRTKSPDRSSKESSFQYPNRFKGSYRRGKDAAGPSRLLRKRQGKKPFSKRRPRRHFYEVNPHDLDPFRVIEERIRVFWPLDETWYFGLVKEYDPVKGLHHVKYDDKDVEWINLQNERIKLLFLPSEGRTRSNHKAYKVNNEDDKREDVGRNSPGSSESEPIISWMARSNQTRPATSTSIDEPDHGQSNIVPVVSNSFDANQGMLQSDDAIPGGSLFANGDAEVHDDENRSGNRRFHFVYSRKRVCRGRYGFVNNSEQDLNPKSRASSAAVLASVISREADTETGTPVKYVMLVLSLPLKSVYKLVSEACSVCICSSLFCPQHGSLITLWPDVCLDILFVDSALGLKHLLLQTCLRSAVSLFCSLVGSFDPCFRQSTFKDSKTPCTSVRFQISGLNGRNQILFVLFSFFGIGKSQWKNLQAKLRCHSLKRELSKADCTYANIKQLTDGTDQVETSMNLFSKSLSLDVQGSRFLSESNYPDVDPVVLCLDDQSGFTKKHMDLTPPSLLLCHHLKLLIESNLTSNDLVHQAVPSEISSEEDQQSISQHTSDLVNQAGPLDVDTVGFINHSNSASGKHGTADCTVSLDCNDSSDGGINVTSRRSPDQNGPYVAGDNSDHGGELCSSSHNVINSRGKSKQRYPSLDIPQDKTSDPLDDELLSKDGKATEPVSNLVQELNEYPIGRVTPTAPRTTYHRNRFTSISRTFGDGSKLWPEDGSKKPRTPASYSVSPRSDELGLKHKAHFRKIQTHNSAKTNGAKRLPDNTRSGESSPESLTCVANILVTVGDRGWREYDTQIKIDTDGQSDRSIYVRLAEGTKYSHKVSQVLQPGATNRYTHAMLWKGGPEWCLEFPERRQWVIFKQMHEECYSHNIRAASVKNIPIPGVRLVEGHDDNGAVSFVRPQDYLCHIGPDVEMALDESCVIYDMDSDDEDWISGWRRSQRSKSNTVGELTEDMFEKVMDKFEKFAHTHNCNELTIDQIKELDMDDVPLGIIEVIHDHWHDKRQKKGIPLVRYFQPVMWKIYAQQLEEWESAVHRIPSNGYQQRRLPPKPAMFAFCLKPRERQLQIPSKGSKGPKQRSHKKLMYSGSHSFSREQDGFHRQVSGRRHGEYVGDGRTFESYDGGSLHSPTGYSPRFSTRTESPRSFDAPERGSTPRIIRTNSMKRNASIAFSEDHQASPSFCNQKMKRAGVPDHWNSVMHEYQNSKHAFPGPPQSHVEELKLRDATSAAQHAVAMARLKRERAHCLMHKADLAAHKASVALMIADAIKASSSSGSSRAGDGRGDPWDEER</sequence>